<sequence length="69" mass="7431">MNPSGSDGDALQPSHQAVQGTDVQETNVVSDHSTPRSLTQEPQMNPDEAAGTKARVLIAWTDLRDSSKR</sequence>
<proteinExistence type="predicted"/>
<evidence type="ECO:0000313" key="3">
    <source>
        <dbReference type="Proteomes" id="UP000198211"/>
    </source>
</evidence>
<evidence type="ECO:0000313" key="2">
    <source>
        <dbReference type="EMBL" id="OWZ24737.1"/>
    </source>
</evidence>
<evidence type="ECO:0000256" key="1">
    <source>
        <dbReference type="SAM" id="MobiDB-lite"/>
    </source>
</evidence>
<organism evidence="2 3">
    <name type="scientific">Phytophthora megakarya</name>
    <dbReference type="NCBI Taxonomy" id="4795"/>
    <lineage>
        <taxon>Eukaryota</taxon>
        <taxon>Sar</taxon>
        <taxon>Stramenopiles</taxon>
        <taxon>Oomycota</taxon>
        <taxon>Peronosporomycetes</taxon>
        <taxon>Peronosporales</taxon>
        <taxon>Peronosporaceae</taxon>
        <taxon>Phytophthora</taxon>
    </lineage>
</organism>
<accession>A0A225X5X1</accession>
<feature type="compositionally biased region" description="Polar residues" evidence="1">
    <location>
        <begin position="13"/>
        <end position="43"/>
    </location>
</feature>
<keyword evidence="3" id="KW-1185">Reference proteome</keyword>
<dbReference type="EMBL" id="NBNE01000004">
    <property type="protein sequence ID" value="OWZ24737.1"/>
    <property type="molecule type" value="Genomic_DNA"/>
</dbReference>
<name>A0A225X5X1_9STRA</name>
<feature type="region of interest" description="Disordered" evidence="1">
    <location>
        <begin position="1"/>
        <end position="54"/>
    </location>
</feature>
<dbReference type="AlphaFoldDB" id="A0A225X5X1"/>
<protein>
    <submittedName>
        <fullName evidence="2">Uncharacterized protein</fullName>
    </submittedName>
</protein>
<gene>
    <name evidence="2" type="ORF">PHMEG_000175</name>
</gene>
<dbReference type="Proteomes" id="UP000198211">
    <property type="component" value="Unassembled WGS sequence"/>
</dbReference>
<reference evidence="3" key="1">
    <citation type="submission" date="2017-03" db="EMBL/GenBank/DDBJ databases">
        <title>Phytopthora megakarya and P. palmivora, two closely related causual agents of cacao black pod achieved similar genome size and gene model numbers by different mechanisms.</title>
        <authorList>
            <person name="Ali S."/>
            <person name="Shao J."/>
            <person name="Larry D.J."/>
            <person name="Kronmiller B."/>
            <person name="Shen D."/>
            <person name="Strem M.D."/>
            <person name="Melnick R.L."/>
            <person name="Guiltinan M.J."/>
            <person name="Tyler B.M."/>
            <person name="Meinhardt L.W."/>
            <person name="Bailey B.A."/>
        </authorList>
    </citation>
    <scope>NUCLEOTIDE SEQUENCE [LARGE SCALE GENOMIC DNA]</scope>
    <source>
        <strain evidence="3">zdho120</strain>
    </source>
</reference>
<comment type="caution">
    <text evidence="2">The sequence shown here is derived from an EMBL/GenBank/DDBJ whole genome shotgun (WGS) entry which is preliminary data.</text>
</comment>